<name>A0A8E4DXM4_9XANT</name>
<evidence type="ECO:0000313" key="2">
    <source>
        <dbReference type="EMBL" id="CAD1790794.1"/>
    </source>
</evidence>
<proteinExistence type="predicted"/>
<gene>
    <name evidence="1" type="ORF">XSP_001749</name>
</gene>
<dbReference type="Proteomes" id="UP000515493">
    <property type="component" value="Chromosome"/>
</dbReference>
<organism evidence="1">
    <name type="scientific">Xanthomonas euroxanthea</name>
    <dbReference type="NCBI Taxonomy" id="2259622"/>
    <lineage>
        <taxon>Bacteria</taxon>
        <taxon>Pseudomonadati</taxon>
        <taxon>Pseudomonadota</taxon>
        <taxon>Gammaproteobacteria</taxon>
        <taxon>Lysobacterales</taxon>
        <taxon>Lysobacteraceae</taxon>
        <taxon>Xanthomonas</taxon>
    </lineage>
</organism>
<dbReference type="EMBL" id="LR824641">
    <property type="protein sequence ID" value="CAD0323881.1"/>
    <property type="molecule type" value="Genomic_DNA"/>
</dbReference>
<evidence type="ECO:0000313" key="1">
    <source>
        <dbReference type="EMBL" id="CAD0323881.1"/>
    </source>
</evidence>
<accession>A0A8E4DXM4</accession>
<sequence>MNSSLGQFEVKSVLHIVGPAAAIERIVTQDVENAACDRVELVLRKHAALLRPQYSDFLLDDGLQLIIHNYSF</sequence>
<evidence type="ECO:0000313" key="3">
    <source>
        <dbReference type="Proteomes" id="UP000515493"/>
    </source>
</evidence>
<dbReference type="RefSeq" id="WP_119132195.1">
    <property type="nucleotide sequence ID" value="NZ_LR861803.1"/>
</dbReference>
<reference evidence="1 3" key="1">
    <citation type="submission" date="2020-07" db="EMBL/GenBank/DDBJ databases">
        <authorList>
            <person name="Teixeira M."/>
        </authorList>
    </citation>
    <scope>NUCLEOTIDE SEQUENCE</scope>
    <source>
        <strain evidence="2">1</strain>
        <strain evidence="1">Xanthomonas sp. CPBF 367</strain>
    </source>
</reference>
<dbReference type="AlphaFoldDB" id="A0A8E4DXM4"/>
<dbReference type="GeneID" id="79389067"/>
<dbReference type="KEGG" id="xeu:XSP_001749"/>
<dbReference type="EMBL" id="LR861803">
    <property type="protein sequence ID" value="CAD1790794.1"/>
    <property type="molecule type" value="Genomic_DNA"/>
</dbReference>
<protein>
    <submittedName>
        <fullName evidence="1">Uncharacterized protein</fullName>
    </submittedName>
</protein>